<evidence type="ECO:0000313" key="3">
    <source>
        <dbReference type="EMBL" id="KAL2916797.1"/>
    </source>
</evidence>
<dbReference type="InterPro" id="IPR025340">
    <property type="entry name" value="DUF4246"/>
</dbReference>
<accession>A0ABR4NB90</accession>
<protein>
    <submittedName>
        <fullName evidence="3">Uncharacterized protein</fullName>
    </submittedName>
</protein>
<feature type="domain" description="DUF4246" evidence="2">
    <location>
        <begin position="455"/>
        <end position="526"/>
    </location>
</feature>
<feature type="domain" description="DUF4246" evidence="1">
    <location>
        <begin position="537"/>
        <end position="936"/>
    </location>
</feature>
<keyword evidence="4" id="KW-1185">Reference proteome</keyword>
<evidence type="ECO:0000259" key="2">
    <source>
        <dbReference type="Pfam" id="PF21666"/>
    </source>
</evidence>
<evidence type="ECO:0000259" key="1">
    <source>
        <dbReference type="Pfam" id="PF14033"/>
    </source>
</evidence>
<dbReference type="Proteomes" id="UP001527925">
    <property type="component" value="Unassembled WGS sequence"/>
</dbReference>
<dbReference type="InterPro" id="IPR011989">
    <property type="entry name" value="ARM-like"/>
</dbReference>
<name>A0ABR4NB90_9FUNG</name>
<dbReference type="InterPro" id="IPR049192">
    <property type="entry name" value="DUF4246_C"/>
</dbReference>
<organism evidence="3 4">
    <name type="scientific">Polyrhizophydium stewartii</name>
    <dbReference type="NCBI Taxonomy" id="2732419"/>
    <lineage>
        <taxon>Eukaryota</taxon>
        <taxon>Fungi</taxon>
        <taxon>Fungi incertae sedis</taxon>
        <taxon>Chytridiomycota</taxon>
        <taxon>Chytridiomycota incertae sedis</taxon>
        <taxon>Chytridiomycetes</taxon>
        <taxon>Rhizophydiales</taxon>
        <taxon>Rhizophydiales incertae sedis</taxon>
        <taxon>Polyrhizophydium</taxon>
    </lineage>
</organism>
<gene>
    <name evidence="3" type="ORF">HK105_203576</name>
</gene>
<dbReference type="InterPro" id="IPR049207">
    <property type="entry name" value="DUF4246_N"/>
</dbReference>
<dbReference type="Gene3D" id="1.25.10.10">
    <property type="entry name" value="Leucine-rich Repeat Variant"/>
    <property type="match status" value="1"/>
</dbReference>
<proteinExistence type="predicted"/>
<sequence>MSDINPLASAITPLVPRLVPAADAPDSAVATAVAAWDSLRAMLEQHTALIVGQAAVSAGVAPAMSECLTSSSAAVKASRLDPPPPGRPRPGPCLHRRAHPAVFPHASPATEMVALAFAAVCIPKLYGSDRDAFLTDAIIDVFKQLLASDNVELRRATACCLESIADYWNWRSGTMAIIQFSYARLAAGAEPDGEVHASMVSIIMNKSGYYTIVDQINGLLAQAQTRAELVAVGCISLVGKLAENLRGLSASDPKLVESARGLVTLTSSAVVKAAIDCMAECSGGWRSAFPPAFAAAGALEALGAVNYAELESAAPSAFVVFTQVVSAGEADSLSAVRTKLFANLISFLKSPQDHVAKAGITVLDFVFKDGNPQVAIEILPELDFVGCVCSLVRNNTIPSIPHFMKLLRSILGDNASLVVELDKCDIYSMLVDLSAKRSAHAGDVNAIGRLVLQFFAHHIRDADTSILSNPANRDIPLTGTAYDGKESTMRTIVEQRYMSFLGQILSKPSWWTKITDEAIKTKWRAEALAQGFSEPNFNLAIEELTFLADHCVRKALDGAVTVQPGPAELTTMSDDAVPEVVRKALVKLVGELENVPDHKKDWHPGTDQQVLDLVHPSLFCLVYGRSIVAGIKERSAATAMMPWEVLSSCERVAGVPVFDYNLSYTSQRFQWLPAEFRIQDDSSVSINSPINNLHPVQHRALYATISKIFERFVPLFEDLASVVDADLRRTVISNPIEGYERPDQYDSDDNEITDIPRPVHVPKLPEHFKPPEMLPRPFHLRGRNLQVIVKLANIHLTPGKPKYGGGSWHVEGTVNEAIIATGIYYYSMDNITTSRLSFREAVSDEIDYEQSDYNYWEDVYGISNETTPRNQSVGSLEAKQGRCIVFPNTFQHQVQPFELADPTRPGFRKILVFFLVNPAKRIVSTAHMAPQQPDWLELGLHDTPLPPELWRNVTRFMRGSMSLDEAKGLRLELMDERTAVQETANESIFEETFNLCEH</sequence>
<evidence type="ECO:0000313" key="4">
    <source>
        <dbReference type="Proteomes" id="UP001527925"/>
    </source>
</evidence>
<comment type="caution">
    <text evidence="3">The sequence shown here is derived from an EMBL/GenBank/DDBJ whole genome shotgun (WGS) entry which is preliminary data.</text>
</comment>
<dbReference type="Pfam" id="PF14033">
    <property type="entry name" value="DUF4246"/>
    <property type="match status" value="1"/>
</dbReference>
<dbReference type="PANTHER" id="PTHR33119">
    <property type="entry name" value="IFI3P"/>
    <property type="match status" value="1"/>
</dbReference>
<reference evidence="3 4" key="1">
    <citation type="submission" date="2023-09" db="EMBL/GenBank/DDBJ databases">
        <title>Pangenome analysis of Batrachochytrium dendrobatidis and related Chytrids.</title>
        <authorList>
            <person name="Yacoub M.N."/>
            <person name="Stajich J.E."/>
            <person name="James T.Y."/>
        </authorList>
    </citation>
    <scope>NUCLEOTIDE SEQUENCE [LARGE SCALE GENOMIC DNA]</scope>
    <source>
        <strain evidence="3 4">JEL0888</strain>
    </source>
</reference>
<dbReference type="PANTHER" id="PTHR33119:SF1">
    <property type="entry name" value="FE2OG DIOXYGENASE DOMAIN-CONTAINING PROTEIN"/>
    <property type="match status" value="1"/>
</dbReference>
<dbReference type="EMBL" id="JADGIZ020000014">
    <property type="protein sequence ID" value="KAL2916797.1"/>
    <property type="molecule type" value="Genomic_DNA"/>
</dbReference>
<dbReference type="InterPro" id="IPR016024">
    <property type="entry name" value="ARM-type_fold"/>
</dbReference>
<dbReference type="Pfam" id="PF21666">
    <property type="entry name" value="DUF4246_N"/>
    <property type="match status" value="1"/>
</dbReference>
<dbReference type="SUPFAM" id="SSF48371">
    <property type="entry name" value="ARM repeat"/>
    <property type="match status" value="1"/>
</dbReference>